<protein>
    <submittedName>
        <fullName evidence="2">Uncharacterized protein</fullName>
    </submittedName>
</protein>
<organism evidence="2 3">
    <name type="scientific">Leptomonas seymouri</name>
    <dbReference type="NCBI Taxonomy" id="5684"/>
    <lineage>
        <taxon>Eukaryota</taxon>
        <taxon>Discoba</taxon>
        <taxon>Euglenozoa</taxon>
        <taxon>Kinetoplastea</taxon>
        <taxon>Metakinetoplastina</taxon>
        <taxon>Trypanosomatida</taxon>
        <taxon>Trypanosomatidae</taxon>
        <taxon>Leishmaniinae</taxon>
        <taxon>Leptomonas</taxon>
    </lineage>
</organism>
<dbReference type="OrthoDB" id="251139at2759"/>
<keyword evidence="3" id="KW-1185">Reference proteome</keyword>
<proteinExistence type="predicted"/>
<feature type="compositionally biased region" description="Polar residues" evidence="1">
    <location>
        <begin position="1"/>
        <end position="12"/>
    </location>
</feature>
<dbReference type="VEuPathDB" id="TriTrypDB:Lsey_0426_0030"/>
<dbReference type="AlphaFoldDB" id="A0A0N1I004"/>
<sequence length="385" mass="41567">MERPSNHFTESSARCPLRPKEMKLDFGGATNDERFSESTAKSDERRGFRPAPKLLAPHLSRGKQQRAGAVTAVDGNNSNGETFGAIVPQNIPMTDTPMKSNPLQVGHLQRTAQTRGLEFSLTSSTQPRLKAKAHAAGRQSRGSDTMLALHSNTLWVEGNSVLNTEIGVASSALNYLSECVARERQRKEEWEAARFAKVQAFRAVVKVFMMSFTDAGGSGNSGDPRQSNSKGITDTLSIARCSVVTNALVGTIQSFARAFRSRQLAAARGTLPLAAPPYRPTTSSTDFAHSFNSAAAASRFSTANTVSSSQSFSTNDALDREEISQLKQLYFDFFDCEAVSIRTATPSGNDGSMCEVGSALNASRPFSASFMEDVDDFAQCASRTM</sequence>
<feature type="compositionally biased region" description="Basic and acidic residues" evidence="1">
    <location>
        <begin position="31"/>
        <end position="47"/>
    </location>
</feature>
<reference evidence="2 3" key="1">
    <citation type="journal article" date="2015" name="PLoS Pathog.">
        <title>Leptomonas seymouri: Adaptations to the Dixenous Life Cycle Analyzed by Genome Sequencing, Transcriptome Profiling and Co-infection with Leishmania donovani.</title>
        <authorList>
            <person name="Kraeva N."/>
            <person name="Butenko A."/>
            <person name="Hlavacova J."/>
            <person name="Kostygov A."/>
            <person name="Myskova J."/>
            <person name="Grybchuk D."/>
            <person name="Lestinova T."/>
            <person name="Votypka J."/>
            <person name="Volf P."/>
            <person name="Opperdoes F."/>
            <person name="Flegontov P."/>
            <person name="Lukes J."/>
            <person name="Yurchenko V."/>
        </authorList>
    </citation>
    <scope>NUCLEOTIDE SEQUENCE [LARGE SCALE GENOMIC DNA]</scope>
    <source>
        <strain evidence="2 3">ATCC 30220</strain>
    </source>
</reference>
<comment type="caution">
    <text evidence="2">The sequence shown here is derived from an EMBL/GenBank/DDBJ whole genome shotgun (WGS) entry which is preliminary data.</text>
</comment>
<dbReference type="OMA" id="FDYFDCE"/>
<dbReference type="Proteomes" id="UP000038009">
    <property type="component" value="Unassembled WGS sequence"/>
</dbReference>
<dbReference type="EMBL" id="LJSK01000426">
    <property type="protein sequence ID" value="KPI83160.1"/>
    <property type="molecule type" value="Genomic_DNA"/>
</dbReference>
<evidence type="ECO:0000313" key="2">
    <source>
        <dbReference type="EMBL" id="KPI83160.1"/>
    </source>
</evidence>
<accession>A0A0N1I004</accession>
<gene>
    <name evidence="2" type="ORF">ABL78_7815</name>
</gene>
<evidence type="ECO:0000313" key="3">
    <source>
        <dbReference type="Proteomes" id="UP000038009"/>
    </source>
</evidence>
<evidence type="ECO:0000256" key="1">
    <source>
        <dbReference type="SAM" id="MobiDB-lite"/>
    </source>
</evidence>
<name>A0A0N1I004_LEPSE</name>
<feature type="region of interest" description="Disordered" evidence="1">
    <location>
        <begin position="1"/>
        <end position="51"/>
    </location>
</feature>